<keyword evidence="2" id="KW-1185">Reference proteome</keyword>
<sequence>MSAWIVSSGHIDVLVNALAQYGVVAPDLGARGFRALGQKLWQENHTSVDYRYGKETRSPDYLLRTTEASLDPIVVLKAVSCFDYQTCEHPGWHDSEVHELTTALHTAILERHPDLAVLVTGPFGETYRYRTLPDWERAPWGIEVLDEAIPVHA</sequence>
<organism evidence="1 2">
    <name type="scientific">Amycolatopsis saalfeldensis</name>
    <dbReference type="NCBI Taxonomy" id="394193"/>
    <lineage>
        <taxon>Bacteria</taxon>
        <taxon>Bacillati</taxon>
        <taxon>Actinomycetota</taxon>
        <taxon>Actinomycetes</taxon>
        <taxon>Pseudonocardiales</taxon>
        <taxon>Pseudonocardiaceae</taxon>
        <taxon>Amycolatopsis</taxon>
    </lineage>
</organism>
<dbReference type="OrthoDB" id="4578443at2"/>
<dbReference type="Proteomes" id="UP000198582">
    <property type="component" value="Unassembled WGS sequence"/>
</dbReference>
<protein>
    <submittedName>
        <fullName evidence="1">Uncharacterized protein</fullName>
    </submittedName>
</protein>
<dbReference type="EMBL" id="FOEF01000029">
    <property type="protein sequence ID" value="SEP53668.1"/>
    <property type="molecule type" value="Genomic_DNA"/>
</dbReference>
<evidence type="ECO:0000313" key="2">
    <source>
        <dbReference type="Proteomes" id="UP000198582"/>
    </source>
</evidence>
<evidence type="ECO:0000313" key="1">
    <source>
        <dbReference type="EMBL" id="SEP53668.1"/>
    </source>
</evidence>
<name>A0A1H8YQM3_9PSEU</name>
<dbReference type="STRING" id="394193.SAMN04489732_129114"/>
<gene>
    <name evidence="1" type="ORF">SAMN04489732_129114</name>
</gene>
<dbReference type="RefSeq" id="WP_091628482.1">
    <property type="nucleotide sequence ID" value="NZ_FOEF01000029.1"/>
</dbReference>
<accession>A0A1H8YQM3</accession>
<reference evidence="1 2" key="1">
    <citation type="submission" date="2016-10" db="EMBL/GenBank/DDBJ databases">
        <authorList>
            <person name="de Groot N.N."/>
        </authorList>
    </citation>
    <scope>NUCLEOTIDE SEQUENCE [LARGE SCALE GENOMIC DNA]</scope>
    <source>
        <strain evidence="1 2">DSM 44993</strain>
    </source>
</reference>
<proteinExistence type="predicted"/>
<dbReference type="AlphaFoldDB" id="A0A1H8YQM3"/>